<name>A0A7S0F5L2_9STRA</name>
<evidence type="ECO:0000259" key="3">
    <source>
        <dbReference type="Pfam" id="PF13460"/>
    </source>
</evidence>
<accession>A0A7S0F5L2</accession>
<feature type="domain" description="NAD(P)-binding" evidence="3">
    <location>
        <begin position="73"/>
        <end position="292"/>
    </location>
</feature>
<gene>
    <name evidence="4" type="ORF">CAUS1442_LOCUS13435</name>
</gene>
<keyword evidence="1" id="KW-0812">Transmembrane</keyword>
<evidence type="ECO:0000256" key="2">
    <source>
        <dbReference type="SAM" id="SignalP"/>
    </source>
</evidence>
<dbReference type="PANTHER" id="PTHR15020:SF11">
    <property type="entry name" value="OS06G0360300 PROTEIN"/>
    <property type="match status" value="1"/>
</dbReference>
<dbReference type="EMBL" id="HBEF01021703">
    <property type="protein sequence ID" value="CAD8341300.1"/>
    <property type="molecule type" value="Transcribed_RNA"/>
</dbReference>
<dbReference type="Gene3D" id="3.40.50.720">
    <property type="entry name" value="NAD(P)-binding Rossmann-like Domain"/>
    <property type="match status" value="1"/>
</dbReference>
<dbReference type="InterPro" id="IPR036291">
    <property type="entry name" value="NAD(P)-bd_dom_sf"/>
</dbReference>
<evidence type="ECO:0000313" key="4">
    <source>
        <dbReference type="EMBL" id="CAD8341300.1"/>
    </source>
</evidence>
<keyword evidence="2" id="KW-0732">Signal</keyword>
<keyword evidence="1" id="KW-1133">Transmembrane helix</keyword>
<dbReference type="InterPro" id="IPR016040">
    <property type="entry name" value="NAD(P)-bd_dom"/>
</dbReference>
<keyword evidence="1" id="KW-0472">Membrane</keyword>
<proteinExistence type="predicted"/>
<feature type="chain" id="PRO_5030524150" description="NAD(P)-binding domain-containing protein" evidence="2">
    <location>
        <begin position="21"/>
        <end position="384"/>
    </location>
</feature>
<evidence type="ECO:0000256" key="1">
    <source>
        <dbReference type="SAM" id="Phobius"/>
    </source>
</evidence>
<dbReference type="SUPFAM" id="SSF51735">
    <property type="entry name" value="NAD(P)-binding Rossmann-fold domains"/>
    <property type="match status" value="1"/>
</dbReference>
<dbReference type="AlphaFoldDB" id="A0A7S0F5L2"/>
<organism evidence="4">
    <name type="scientific">Craspedostauros australis</name>
    <dbReference type="NCBI Taxonomy" id="1486917"/>
    <lineage>
        <taxon>Eukaryota</taxon>
        <taxon>Sar</taxon>
        <taxon>Stramenopiles</taxon>
        <taxon>Ochrophyta</taxon>
        <taxon>Bacillariophyta</taxon>
        <taxon>Bacillariophyceae</taxon>
        <taxon>Bacillariophycidae</taxon>
        <taxon>Naviculales</taxon>
        <taxon>Naviculaceae</taxon>
        <taxon>Craspedostauros</taxon>
    </lineage>
</organism>
<reference evidence="4" key="1">
    <citation type="submission" date="2021-01" db="EMBL/GenBank/DDBJ databases">
        <authorList>
            <person name="Corre E."/>
            <person name="Pelletier E."/>
            <person name="Niang G."/>
            <person name="Scheremetjew M."/>
            <person name="Finn R."/>
            <person name="Kale V."/>
            <person name="Holt S."/>
            <person name="Cochrane G."/>
            <person name="Meng A."/>
            <person name="Brown T."/>
            <person name="Cohen L."/>
        </authorList>
    </citation>
    <scope>NUCLEOTIDE SEQUENCE</scope>
    <source>
        <strain evidence="4">CCMP3328</strain>
    </source>
</reference>
<dbReference type="PANTHER" id="PTHR15020">
    <property type="entry name" value="FLAVIN REDUCTASE-RELATED"/>
    <property type="match status" value="1"/>
</dbReference>
<feature type="signal peptide" evidence="2">
    <location>
        <begin position="1"/>
        <end position="20"/>
    </location>
</feature>
<feature type="transmembrane region" description="Helical" evidence="1">
    <location>
        <begin position="363"/>
        <end position="383"/>
    </location>
</feature>
<protein>
    <recommendedName>
        <fullName evidence="3">NAD(P)-binding domain-containing protein</fullName>
    </recommendedName>
</protein>
<dbReference type="Pfam" id="PF13460">
    <property type="entry name" value="NAD_binding_10"/>
    <property type="match status" value="1"/>
</dbReference>
<sequence>MTRRSTIGALFVIATAIIQGVCPSRAFIDKPPLSFHRQHGGMPQPSSTQLFVGEGDVQNDADNQTSKPVLVVGATGKVGQRVVKQLIAKDQPVLAMVRNETKAIELFGDSANQSPILELVVVDLGNYENHSEAIEDAISRCDSIISVSGSFRLSKLTDFLPWRLFNPDVSSWADRSHPYFANFKAQAFMIDLAKEHGAKRFVRLTGLSTSFSAFSFVPVIFSTLLSMTSRYHESCEQYLINSDVPYVILRPGGLADHDRSVETTWLQADPVGSCPSPGRVPRSDVAALAIEACVDGAIPKERSMTLGVRAVGEIKPKPQGVKEDGFPTARECIQNAASSALVLEQKQDAEDFVPKPYGVATALFVYSFLALTLKLFSMLVSWIL</sequence>